<feature type="non-terminal residue" evidence="1">
    <location>
        <position position="1"/>
    </location>
</feature>
<accession>A0A8E2DW49</accession>
<dbReference type="Proteomes" id="UP000250266">
    <property type="component" value="Unassembled WGS sequence"/>
</dbReference>
<protein>
    <submittedName>
        <fullName evidence="1">Uncharacterized protein</fullName>
    </submittedName>
</protein>
<sequence length="80" mass="9276">FKFFQSVQDKYLIKHSKFIHNFDEKGVMLGLIVLARVIISRKNSRERLKNRTILQLGSRELVSVIEIISADGSFLPLFLI</sequence>
<dbReference type="AlphaFoldDB" id="A0A8E2DW49"/>
<evidence type="ECO:0000313" key="2">
    <source>
        <dbReference type="Proteomes" id="UP000250266"/>
    </source>
</evidence>
<name>A0A8E2DW49_9PEZI</name>
<gene>
    <name evidence="1" type="ORF">K432DRAFT_315511</name>
</gene>
<dbReference type="EMBL" id="KV747103">
    <property type="protein sequence ID" value="OCK72713.1"/>
    <property type="molecule type" value="Genomic_DNA"/>
</dbReference>
<reference evidence="1 2" key="1">
    <citation type="journal article" date="2016" name="Nat. Commun.">
        <title>Ectomycorrhizal ecology is imprinted in the genome of the dominant symbiotic fungus Cenococcum geophilum.</title>
        <authorList>
            <consortium name="DOE Joint Genome Institute"/>
            <person name="Peter M."/>
            <person name="Kohler A."/>
            <person name="Ohm R.A."/>
            <person name="Kuo A."/>
            <person name="Krutzmann J."/>
            <person name="Morin E."/>
            <person name="Arend M."/>
            <person name="Barry K.W."/>
            <person name="Binder M."/>
            <person name="Choi C."/>
            <person name="Clum A."/>
            <person name="Copeland A."/>
            <person name="Grisel N."/>
            <person name="Haridas S."/>
            <person name="Kipfer T."/>
            <person name="LaButti K."/>
            <person name="Lindquist E."/>
            <person name="Lipzen A."/>
            <person name="Maire R."/>
            <person name="Meier B."/>
            <person name="Mihaltcheva S."/>
            <person name="Molinier V."/>
            <person name="Murat C."/>
            <person name="Poggeler S."/>
            <person name="Quandt C.A."/>
            <person name="Sperisen C."/>
            <person name="Tritt A."/>
            <person name="Tisserant E."/>
            <person name="Crous P.W."/>
            <person name="Henrissat B."/>
            <person name="Nehls U."/>
            <person name="Egli S."/>
            <person name="Spatafora J.W."/>
            <person name="Grigoriev I.V."/>
            <person name="Martin F.M."/>
        </authorList>
    </citation>
    <scope>NUCLEOTIDE SEQUENCE [LARGE SCALE GENOMIC DNA]</scope>
    <source>
        <strain evidence="1 2">CBS 459.81</strain>
    </source>
</reference>
<organism evidence="1 2">
    <name type="scientific">Lepidopterella palustris CBS 459.81</name>
    <dbReference type="NCBI Taxonomy" id="1314670"/>
    <lineage>
        <taxon>Eukaryota</taxon>
        <taxon>Fungi</taxon>
        <taxon>Dikarya</taxon>
        <taxon>Ascomycota</taxon>
        <taxon>Pezizomycotina</taxon>
        <taxon>Dothideomycetes</taxon>
        <taxon>Pleosporomycetidae</taxon>
        <taxon>Mytilinidiales</taxon>
        <taxon>Argynnaceae</taxon>
        <taxon>Lepidopterella</taxon>
    </lineage>
</organism>
<proteinExistence type="predicted"/>
<evidence type="ECO:0000313" key="1">
    <source>
        <dbReference type="EMBL" id="OCK72713.1"/>
    </source>
</evidence>
<keyword evidence="2" id="KW-1185">Reference proteome</keyword>